<dbReference type="InterPro" id="IPR042271">
    <property type="entry name" value="Zinicin_2_N"/>
</dbReference>
<evidence type="ECO:0000313" key="1">
    <source>
        <dbReference type="EMBL" id="WGH92388.1"/>
    </source>
</evidence>
<dbReference type="GO" id="GO:0008237">
    <property type="term" value="F:metallopeptidase activity"/>
    <property type="evidence" value="ECO:0007669"/>
    <property type="project" value="UniProtKB-KW"/>
</dbReference>
<keyword evidence="1" id="KW-0645">Protease</keyword>
<dbReference type="SUPFAM" id="SSF55486">
    <property type="entry name" value="Metalloproteases ('zincins'), catalytic domain"/>
    <property type="match status" value="1"/>
</dbReference>
<evidence type="ECO:0000313" key="2">
    <source>
        <dbReference type="Proteomes" id="UP001224674"/>
    </source>
</evidence>
<dbReference type="Gene3D" id="1.20.150.30">
    <property type="entry name" value="Zincin-like metallopeptidase, N-terminal domain"/>
    <property type="match status" value="1"/>
</dbReference>
<keyword evidence="1" id="KW-0482">Metalloprotease</keyword>
<dbReference type="EMBL" id="CP122566">
    <property type="protein sequence ID" value="WGH92388.1"/>
    <property type="molecule type" value="Genomic_DNA"/>
</dbReference>
<accession>A0AAJ6AFK6</accession>
<dbReference type="Proteomes" id="UP001224674">
    <property type="component" value="Chromosome"/>
</dbReference>
<dbReference type="InterPro" id="IPR022454">
    <property type="entry name" value="CHP03883_F420-assoc"/>
</dbReference>
<dbReference type="NCBIfam" id="TIGR03624">
    <property type="entry name" value="putative hydrolase"/>
    <property type="match status" value="1"/>
</dbReference>
<name>A0AAJ6AFK6_9MICC</name>
<protein>
    <submittedName>
        <fullName evidence="1">Zinc-dependent metalloprotease</fullName>
    </submittedName>
</protein>
<organism evidence="1 2">
    <name type="scientific">Auritidibacter ignavus</name>
    <dbReference type="NCBI Taxonomy" id="678932"/>
    <lineage>
        <taxon>Bacteria</taxon>
        <taxon>Bacillati</taxon>
        <taxon>Actinomycetota</taxon>
        <taxon>Actinomycetes</taxon>
        <taxon>Micrococcales</taxon>
        <taxon>Micrococcaceae</taxon>
        <taxon>Auritidibacter</taxon>
    </lineage>
</organism>
<proteinExistence type="predicted"/>
<dbReference type="Pfam" id="PF10103">
    <property type="entry name" value="Zincin_2"/>
    <property type="match status" value="1"/>
</dbReference>
<dbReference type="AlphaFoldDB" id="A0AAJ6AFK6"/>
<gene>
    <name evidence="1" type="ORF">QDX21_08655</name>
</gene>
<sequence length="325" mass="35086">MIDVDLAATTARATARPGVRLSPRQARAEVAGLHAAAKTSVETVQQLTGLDVARGLDDSQVLVLDRPGWARSTATGLVEMTRPGFEAVQARNPLYTSRIFAGASRATASVQLGTVLGYLSTRILGQYDPFVPGPAGGGRLALVAPNTAMIRGELDLDPVDFRLWVCLHEQTHRVQFAAAPWLAEYLQQAVTSLLVMMTDPDQALNGRDAIKAQMSTVNGVMSLLEGHANVVMDAVSTSLVPTKHTIRRRFNDRKPPGGPLGALFRKLIGMDAKAAQYRNGQQFVQAVVAQIGMDGFNRVFTDARYMPTEAELHDATAWIARTEAL</sequence>
<dbReference type="PANTHER" id="PTHR39420">
    <property type="match status" value="1"/>
</dbReference>
<reference evidence="1 2" key="1">
    <citation type="submission" date="2023-03" db="EMBL/GenBank/DDBJ databases">
        <title>Complete genome sequences of several Auritidibacter ignavus strains isolated from ear infections.</title>
        <authorList>
            <person name="Baehr T."/>
            <person name="Baumhoegger A.M."/>
        </authorList>
    </citation>
    <scope>NUCLEOTIDE SEQUENCE [LARGE SCALE GENOMIC DNA]</scope>
    <source>
        <strain evidence="1 2">BABAE-6</strain>
    </source>
</reference>
<dbReference type="PANTHER" id="PTHR39420:SF1">
    <property type="entry name" value="HYDROLASE"/>
    <property type="match status" value="1"/>
</dbReference>
<dbReference type="InterPro" id="IPR018766">
    <property type="entry name" value="Zinicin_2"/>
</dbReference>
<keyword evidence="1" id="KW-0378">Hydrolase</keyword>
<dbReference type="NCBIfam" id="TIGR03883">
    <property type="entry name" value="DUF2342_F420"/>
    <property type="match status" value="1"/>
</dbReference>
<keyword evidence="2" id="KW-1185">Reference proteome</keyword>
<dbReference type="RefSeq" id="WP_166769940.1">
    <property type="nucleotide sequence ID" value="NZ_CP122566.1"/>
</dbReference>